<dbReference type="GO" id="GO:0046872">
    <property type="term" value="F:metal ion binding"/>
    <property type="evidence" value="ECO:0007669"/>
    <property type="project" value="UniProtKB-KW"/>
</dbReference>
<dbReference type="Gene3D" id="3.50.30.40">
    <property type="entry name" value="Ribonuclease E inhibitor RraA/RraA-like"/>
    <property type="match status" value="1"/>
</dbReference>
<dbReference type="OrthoDB" id="9812532at2"/>
<geneLocation type="plasmid" evidence="6">
    <name>unnamed1</name>
</geneLocation>
<dbReference type="PANTHER" id="PTHR33254">
    <property type="entry name" value="4-HYDROXY-4-METHYL-2-OXOGLUTARATE ALDOLASE 3-RELATED"/>
    <property type="match status" value="1"/>
</dbReference>
<feature type="binding site" evidence="5">
    <location>
        <position position="116"/>
    </location>
    <ligand>
        <name>Mg(2+)</name>
        <dbReference type="ChEBI" id="CHEBI:18420"/>
    </ligand>
</feature>
<dbReference type="CDD" id="cd16841">
    <property type="entry name" value="RraA_family"/>
    <property type="match status" value="1"/>
</dbReference>
<keyword evidence="6" id="KW-0808">Transferase</keyword>
<evidence type="ECO:0000256" key="1">
    <source>
        <dbReference type="ARBA" id="ARBA00001968"/>
    </source>
</evidence>
<dbReference type="KEGG" id="moc:BB934_28810"/>
<keyword evidence="5" id="KW-0479">Metal-binding</keyword>
<keyword evidence="6" id="KW-0489">Methyltransferase</keyword>
<evidence type="ECO:0000256" key="5">
    <source>
        <dbReference type="PIRSR" id="PIRSR605493-1"/>
    </source>
</evidence>
<dbReference type="GO" id="GO:0008168">
    <property type="term" value="F:methyltransferase activity"/>
    <property type="evidence" value="ECO:0007669"/>
    <property type="project" value="UniProtKB-KW"/>
</dbReference>
<dbReference type="EMBL" id="CP016619">
    <property type="protein sequence ID" value="ANY84654.1"/>
    <property type="molecule type" value="Genomic_DNA"/>
</dbReference>
<organism evidence="6">
    <name type="scientific">Microvirga ossetica</name>
    <dbReference type="NCBI Taxonomy" id="1882682"/>
    <lineage>
        <taxon>Bacteria</taxon>
        <taxon>Pseudomonadati</taxon>
        <taxon>Pseudomonadota</taxon>
        <taxon>Alphaproteobacteria</taxon>
        <taxon>Hyphomicrobiales</taxon>
        <taxon>Methylobacteriaceae</taxon>
        <taxon>Microvirga</taxon>
    </lineage>
</organism>
<evidence type="ECO:0000256" key="4">
    <source>
        <dbReference type="ARBA" id="ARBA00030169"/>
    </source>
</evidence>
<keyword evidence="5" id="KW-0460">Magnesium</keyword>
<geneLocation type="plasmid" evidence="7">
    <name>unnamed2</name>
</geneLocation>
<evidence type="ECO:0000256" key="2">
    <source>
        <dbReference type="ARBA" id="ARBA00016549"/>
    </source>
</evidence>
<sequence>MTSLADRLQECYSGAVYDVMRDLGMTPRVLPRNLLGLTKDMKAAGPVFTVRGRPDTTVSAHESLLAWTGLLSKAPAGHVVVCQPQDDVRALMGELSAETLKLRGVRGYIVDGGCRDTGFIEAEGFPVFCRYATPVDIVAGWIPEAFDEPVTIGNVVIGAGDYILADRDGIVVIPRDDAESIIAKTEEVIRTESALRQAIRNGQDPQQAYLQYGKF</sequence>
<dbReference type="InterPro" id="IPR005493">
    <property type="entry name" value="RraA/RraA-like"/>
</dbReference>
<comment type="cofactor">
    <cofactor evidence="1">
        <name>a divalent metal cation</name>
        <dbReference type="ChEBI" id="CHEBI:60240"/>
    </cofactor>
</comment>
<name>A0A1B2ER78_9HYPH</name>
<dbReference type="PANTHER" id="PTHR33254:SF4">
    <property type="entry name" value="4-HYDROXY-4-METHYL-2-OXOGLUTARATE ALDOLASE 3-RELATED"/>
    <property type="match status" value="1"/>
</dbReference>
<keyword evidence="6" id="KW-0614">Plasmid</keyword>
<protein>
    <recommendedName>
        <fullName evidence="2">Putative 4-hydroxy-4-methyl-2-oxoglutarate aldolase</fullName>
    </recommendedName>
    <alternativeName>
        <fullName evidence="3">Regulator of ribonuclease activity homolog</fullName>
    </alternativeName>
    <alternativeName>
        <fullName evidence="4">RraA-like protein</fullName>
    </alternativeName>
</protein>
<dbReference type="RefSeq" id="WP_099513435.1">
    <property type="nucleotide sequence ID" value="NZ_CP016617.1"/>
</dbReference>
<feature type="binding site" evidence="5">
    <location>
        <position position="115"/>
    </location>
    <ligand>
        <name>substrate</name>
    </ligand>
</feature>
<dbReference type="KEGG" id="moc:BB934_41560"/>
<evidence type="ECO:0000313" key="7">
    <source>
        <dbReference type="EMBL" id="ANY84654.1"/>
    </source>
</evidence>
<gene>
    <name evidence="6" type="ORF">BB934_28810</name>
    <name evidence="7" type="ORF">BB934_41560</name>
</gene>
<dbReference type="Pfam" id="PF03737">
    <property type="entry name" value="RraA-like"/>
    <property type="match status" value="1"/>
</dbReference>
<evidence type="ECO:0000256" key="3">
    <source>
        <dbReference type="ARBA" id="ARBA00029596"/>
    </source>
</evidence>
<comment type="cofactor">
    <cofactor evidence="5">
        <name>Mg(2+)</name>
        <dbReference type="ChEBI" id="CHEBI:18420"/>
    </cofactor>
</comment>
<dbReference type="EMBL" id="CP016617">
    <property type="protein sequence ID" value="ANY82322.1"/>
    <property type="molecule type" value="Genomic_DNA"/>
</dbReference>
<dbReference type="SUPFAM" id="SSF89562">
    <property type="entry name" value="RraA-like"/>
    <property type="match status" value="1"/>
</dbReference>
<dbReference type="InterPro" id="IPR036704">
    <property type="entry name" value="RraA/RraA-like_sf"/>
</dbReference>
<reference evidence="6" key="1">
    <citation type="submission" date="2016-07" db="EMBL/GenBank/DDBJ databases">
        <title>Microvirga ossetica sp. nov. a new species of rhizobia isolated from root nodules of the legume species Vicia alpestris Steven originated from North Ossetia region in the Caucasus.</title>
        <authorList>
            <person name="Safronova V.I."/>
            <person name="Kuznetsova I.G."/>
            <person name="Sazanova A.L."/>
            <person name="Belimov A."/>
            <person name="Andronov E."/>
            <person name="Osledkin Y.S."/>
            <person name="Onishchuk O.P."/>
            <person name="Kurchak O.N."/>
            <person name="Shaposhnikov A.I."/>
            <person name="Willems A."/>
            <person name="Tikhonovich I.A."/>
        </authorList>
    </citation>
    <scope>NUCLEOTIDE SEQUENCE [LARGE SCALE GENOMIC DNA]</scope>
    <source>
        <strain evidence="6">V5/3M</strain>
        <plasmid evidence="6">unnamed1</plasmid>
        <plasmid evidence="7">unnamed2</plasmid>
    </source>
</reference>
<proteinExistence type="predicted"/>
<dbReference type="AlphaFoldDB" id="A0A1B2ER78"/>
<accession>A0A1B2ER78</accession>
<dbReference type="GO" id="GO:0032259">
    <property type="term" value="P:methylation"/>
    <property type="evidence" value="ECO:0007669"/>
    <property type="project" value="UniProtKB-KW"/>
</dbReference>
<evidence type="ECO:0000313" key="6">
    <source>
        <dbReference type="EMBL" id="ANY82322.1"/>
    </source>
</evidence>